<dbReference type="Proteomes" id="UP000314294">
    <property type="component" value="Unassembled WGS sequence"/>
</dbReference>
<reference evidence="2 3" key="1">
    <citation type="submission" date="2019-03" db="EMBL/GenBank/DDBJ databases">
        <title>First draft genome of Liparis tanakae, snailfish: a comprehensive survey of snailfish specific genes.</title>
        <authorList>
            <person name="Kim W."/>
            <person name="Song I."/>
            <person name="Jeong J.-H."/>
            <person name="Kim D."/>
            <person name="Kim S."/>
            <person name="Ryu S."/>
            <person name="Song J.Y."/>
            <person name="Lee S.K."/>
        </authorList>
    </citation>
    <scope>NUCLEOTIDE SEQUENCE [LARGE SCALE GENOMIC DNA]</scope>
    <source>
        <tissue evidence="2">Muscle</tissue>
    </source>
</reference>
<dbReference type="EMBL" id="SRLO01000012">
    <property type="protein sequence ID" value="TNN86941.1"/>
    <property type="molecule type" value="Genomic_DNA"/>
</dbReference>
<evidence type="ECO:0000313" key="2">
    <source>
        <dbReference type="EMBL" id="TNN86941.1"/>
    </source>
</evidence>
<evidence type="ECO:0000313" key="3">
    <source>
        <dbReference type="Proteomes" id="UP000314294"/>
    </source>
</evidence>
<feature type="region of interest" description="Disordered" evidence="1">
    <location>
        <begin position="38"/>
        <end position="73"/>
    </location>
</feature>
<accession>A0A4Z2JAH0</accession>
<comment type="caution">
    <text evidence="2">The sequence shown here is derived from an EMBL/GenBank/DDBJ whole genome shotgun (WGS) entry which is preliminary data.</text>
</comment>
<dbReference type="AlphaFoldDB" id="A0A4Z2JAH0"/>
<evidence type="ECO:0000256" key="1">
    <source>
        <dbReference type="SAM" id="MobiDB-lite"/>
    </source>
</evidence>
<gene>
    <name evidence="2" type="ORF">EYF80_002696</name>
</gene>
<organism evidence="2 3">
    <name type="scientific">Liparis tanakae</name>
    <name type="common">Tanaka's snailfish</name>
    <dbReference type="NCBI Taxonomy" id="230148"/>
    <lineage>
        <taxon>Eukaryota</taxon>
        <taxon>Metazoa</taxon>
        <taxon>Chordata</taxon>
        <taxon>Craniata</taxon>
        <taxon>Vertebrata</taxon>
        <taxon>Euteleostomi</taxon>
        <taxon>Actinopterygii</taxon>
        <taxon>Neopterygii</taxon>
        <taxon>Teleostei</taxon>
        <taxon>Neoteleostei</taxon>
        <taxon>Acanthomorphata</taxon>
        <taxon>Eupercaria</taxon>
        <taxon>Perciformes</taxon>
        <taxon>Cottioidei</taxon>
        <taxon>Cottales</taxon>
        <taxon>Liparidae</taxon>
        <taxon>Liparis</taxon>
    </lineage>
</organism>
<protein>
    <submittedName>
        <fullName evidence="2">Uncharacterized protein</fullName>
    </submittedName>
</protein>
<name>A0A4Z2JAH0_9TELE</name>
<proteinExistence type="predicted"/>
<sequence length="198" mass="21815">MISFTRQGHSIAPENQRADIRSKWNGIRDKLATRFSSQHGKLAPPAEHWSSGFPKSKWQRVPRPTNNKDPDEWTHPACEALTWPTEPAVVIGVAAHCWTVQSPEALTLTERFELGRVLEVGPAVQFTHEQLWGCHMAAQPQLCPGNHNAVARHPSSGLHRLQREYVAAFSSCSNTVRGIASGASGEPLSRGPGFLNTK</sequence>
<keyword evidence="3" id="KW-1185">Reference proteome</keyword>